<evidence type="ECO:0000313" key="2">
    <source>
        <dbReference type="Proteomes" id="UP000000763"/>
    </source>
</evidence>
<sequence>MRLLALRSGGGGGYSITCGISVTANCEMTLVCAPLMGPVLGLKLVGKMAVFLRSCQRCDMWGIVGWNFSYVLDGNHGL</sequence>
<dbReference type="AlphaFoldDB" id="Q6YZE1"/>
<proteinExistence type="predicted"/>
<reference evidence="2" key="1">
    <citation type="journal article" date="2005" name="Nature">
        <title>The map-based sequence of the rice genome.</title>
        <authorList>
            <consortium name="International rice genome sequencing project (IRGSP)"/>
            <person name="Matsumoto T."/>
            <person name="Wu J."/>
            <person name="Kanamori H."/>
            <person name="Katayose Y."/>
            <person name="Fujisawa M."/>
            <person name="Namiki N."/>
            <person name="Mizuno H."/>
            <person name="Yamamoto K."/>
            <person name="Antonio B.A."/>
            <person name="Baba T."/>
            <person name="Sakata K."/>
            <person name="Nagamura Y."/>
            <person name="Aoki H."/>
            <person name="Arikawa K."/>
            <person name="Arita K."/>
            <person name="Bito T."/>
            <person name="Chiden Y."/>
            <person name="Fujitsuka N."/>
            <person name="Fukunaka R."/>
            <person name="Hamada M."/>
            <person name="Harada C."/>
            <person name="Hayashi A."/>
            <person name="Hijishita S."/>
            <person name="Honda M."/>
            <person name="Hosokawa S."/>
            <person name="Ichikawa Y."/>
            <person name="Idonuma A."/>
            <person name="Iijima M."/>
            <person name="Ikeda M."/>
            <person name="Ikeno M."/>
            <person name="Ito K."/>
            <person name="Ito S."/>
            <person name="Ito T."/>
            <person name="Ito Y."/>
            <person name="Ito Y."/>
            <person name="Iwabuchi A."/>
            <person name="Kamiya K."/>
            <person name="Karasawa W."/>
            <person name="Kurita K."/>
            <person name="Katagiri S."/>
            <person name="Kikuta A."/>
            <person name="Kobayashi H."/>
            <person name="Kobayashi N."/>
            <person name="Machita K."/>
            <person name="Maehara T."/>
            <person name="Masukawa M."/>
            <person name="Mizubayashi T."/>
            <person name="Mukai Y."/>
            <person name="Nagasaki H."/>
            <person name="Nagata Y."/>
            <person name="Naito S."/>
            <person name="Nakashima M."/>
            <person name="Nakama Y."/>
            <person name="Nakamichi Y."/>
            <person name="Nakamura M."/>
            <person name="Meguro A."/>
            <person name="Negishi M."/>
            <person name="Ohta I."/>
            <person name="Ohta T."/>
            <person name="Okamoto M."/>
            <person name="Ono N."/>
            <person name="Saji S."/>
            <person name="Sakaguchi M."/>
            <person name="Sakai K."/>
            <person name="Shibata M."/>
            <person name="Shimokawa T."/>
            <person name="Song J."/>
            <person name="Takazaki Y."/>
            <person name="Terasawa K."/>
            <person name="Tsugane M."/>
            <person name="Tsuji K."/>
            <person name="Ueda S."/>
            <person name="Waki K."/>
            <person name="Yamagata H."/>
            <person name="Yamamoto M."/>
            <person name="Yamamoto S."/>
            <person name="Yamane H."/>
            <person name="Yoshiki S."/>
            <person name="Yoshihara R."/>
            <person name="Yukawa K."/>
            <person name="Zhong H."/>
            <person name="Yano M."/>
            <person name="Yuan Q."/>
            <person name="Ouyang S."/>
            <person name="Liu J."/>
            <person name="Jones K.M."/>
            <person name="Gansberger K."/>
            <person name="Moffat K."/>
            <person name="Hill J."/>
            <person name="Bera J."/>
            <person name="Fadrosh D."/>
            <person name="Jin S."/>
            <person name="Johri S."/>
            <person name="Kim M."/>
            <person name="Overton L."/>
            <person name="Reardon M."/>
            <person name="Tsitrin T."/>
            <person name="Vuong H."/>
            <person name="Weaver B."/>
            <person name="Ciecko A."/>
            <person name="Tallon L."/>
            <person name="Jackson J."/>
            <person name="Pai G."/>
            <person name="Aken S.V."/>
            <person name="Utterback T."/>
            <person name="Reidmuller S."/>
            <person name="Feldblyum T."/>
            <person name="Hsiao J."/>
            <person name="Zismann V."/>
            <person name="Iobst S."/>
            <person name="de Vazeille A.R."/>
            <person name="Buell C.R."/>
            <person name="Ying K."/>
            <person name="Li Y."/>
            <person name="Lu T."/>
            <person name="Huang Y."/>
            <person name="Zhao Q."/>
            <person name="Feng Q."/>
            <person name="Zhang L."/>
            <person name="Zhu J."/>
            <person name="Weng Q."/>
            <person name="Mu J."/>
            <person name="Lu Y."/>
            <person name="Fan D."/>
            <person name="Liu Y."/>
            <person name="Guan J."/>
            <person name="Zhang Y."/>
            <person name="Yu S."/>
            <person name="Liu X."/>
            <person name="Zhang Y."/>
            <person name="Hong G."/>
            <person name="Han B."/>
            <person name="Choisne N."/>
            <person name="Demange N."/>
            <person name="Orjeda G."/>
            <person name="Samain S."/>
            <person name="Cattolico L."/>
            <person name="Pelletier E."/>
            <person name="Couloux A."/>
            <person name="Segurens B."/>
            <person name="Wincker P."/>
            <person name="D'Hont A."/>
            <person name="Scarpelli C."/>
            <person name="Weissenbach J."/>
            <person name="Salanoubat M."/>
            <person name="Quetier F."/>
            <person name="Yu Y."/>
            <person name="Kim H.R."/>
            <person name="Rambo T."/>
            <person name="Currie J."/>
            <person name="Collura K."/>
            <person name="Luo M."/>
            <person name="Yang T."/>
            <person name="Ammiraju J.S.S."/>
            <person name="Engler F."/>
            <person name="Soderlund C."/>
            <person name="Wing R.A."/>
            <person name="Palmer L.E."/>
            <person name="de la Bastide M."/>
            <person name="Spiegel L."/>
            <person name="Nascimento L."/>
            <person name="Zutavern T."/>
            <person name="O'Shaughnessy A."/>
            <person name="Dike S."/>
            <person name="Dedhia N."/>
            <person name="Preston R."/>
            <person name="Balija V."/>
            <person name="McCombie W.R."/>
            <person name="Chow T."/>
            <person name="Chen H."/>
            <person name="Chung M."/>
            <person name="Chen C."/>
            <person name="Shaw J."/>
            <person name="Wu H."/>
            <person name="Hsiao K."/>
            <person name="Chao Y."/>
            <person name="Chu M."/>
            <person name="Cheng C."/>
            <person name="Hour A."/>
            <person name="Lee P."/>
            <person name="Lin S."/>
            <person name="Lin Y."/>
            <person name="Liou J."/>
            <person name="Liu S."/>
            <person name="Hsing Y."/>
            <person name="Raghuvanshi S."/>
            <person name="Mohanty A."/>
            <person name="Bharti A.K."/>
            <person name="Gaur A."/>
            <person name="Gupta V."/>
            <person name="Kumar D."/>
            <person name="Ravi V."/>
            <person name="Vij S."/>
            <person name="Kapur A."/>
            <person name="Khurana P."/>
            <person name="Khurana P."/>
            <person name="Khurana J.P."/>
            <person name="Tyagi A.K."/>
            <person name="Gaikwad K."/>
            <person name="Singh A."/>
            <person name="Dalal V."/>
            <person name="Srivastava S."/>
            <person name="Dixit A."/>
            <person name="Pal A.K."/>
            <person name="Ghazi I.A."/>
            <person name="Yadav M."/>
            <person name="Pandit A."/>
            <person name="Bhargava A."/>
            <person name="Sureshbabu K."/>
            <person name="Batra K."/>
            <person name="Sharma T.R."/>
            <person name="Mohapatra T."/>
            <person name="Singh N.K."/>
            <person name="Messing J."/>
            <person name="Nelson A.B."/>
            <person name="Fuks G."/>
            <person name="Kavchok S."/>
            <person name="Keizer G."/>
            <person name="Linton E."/>
            <person name="Llaca V."/>
            <person name="Song R."/>
            <person name="Tanyolac B."/>
            <person name="Young S."/>
            <person name="Ho-Il K."/>
            <person name="Hahn J.H."/>
            <person name="Sangsakoo G."/>
            <person name="Vanavichit A."/>
            <person name="de Mattos Luiz.A.T."/>
            <person name="Zimmer P.D."/>
            <person name="Malone G."/>
            <person name="Dellagostin O."/>
            <person name="de Oliveira A.C."/>
            <person name="Bevan M."/>
            <person name="Bancroft I."/>
            <person name="Minx P."/>
            <person name="Cordum H."/>
            <person name="Wilson R."/>
            <person name="Cheng Z."/>
            <person name="Jin W."/>
            <person name="Jiang J."/>
            <person name="Leong S.A."/>
            <person name="Iwama H."/>
            <person name="Gojobori T."/>
            <person name="Itoh T."/>
            <person name="Niimura Y."/>
            <person name="Fujii Y."/>
            <person name="Habara T."/>
            <person name="Sakai H."/>
            <person name="Sato Y."/>
            <person name="Wilson G."/>
            <person name="Kumar K."/>
            <person name="McCouch S."/>
            <person name="Juretic N."/>
            <person name="Hoen D."/>
            <person name="Wright S."/>
            <person name="Bruskiewich R."/>
            <person name="Bureau T."/>
            <person name="Miyao A."/>
            <person name="Hirochika H."/>
            <person name="Nishikawa T."/>
            <person name="Kadowaki K."/>
            <person name="Sugiura M."/>
            <person name="Burr B."/>
            <person name="Sasaki T."/>
        </authorList>
    </citation>
    <scope>NUCLEOTIDE SEQUENCE [LARGE SCALE GENOMIC DNA]</scope>
    <source>
        <strain evidence="2">cv. Nipponbare</strain>
    </source>
</reference>
<reference evidence="2" key="2">
    <citation type="journal article" date="2008" name="Nucleic Acids Res.">
        <title>The rice annotation project database (RAP-DB): 2008 update.</title>
        <authorList>
            <consortium name="The rice annotation project (RAP)"/>
        </authorList>
    </citation>
    <scope>GENOME REANNOTATION</scope>
    <source>
        <strain evidence="2">cv. Nipponbare</strain>
    </source>
</reference>
<gene>
    <name evidence="1" type="primary">P0702E04.17</name>
</gene>
<evidence type="ECO:0000313" key="1">
    <source>
        <dbReference type="EMBL" id="BAD11648.1"/>
    </source>
</evidence>
<name>Q6YZE1_ORYSJ</name>
<dbReference type="EMBL" id="AP005529">
    <property type="protein sequence ID" value="BAD11648.1"/>
    <property type="molecule type" value="Genomic_DNA"/>
</dbReference>
<dbReference type="Proteomes" id="UP000000763">
    <property type="component" value="Chromosome 8"/>
</dbReference>
<accession>Q6YZE1</accession>
<protein>
    <submittedName>
        <fullName evidence="1">Uncharacterized protein</fullName>
    </submittedName>
</protein>
<organism evidence="1 2">
    <name type="scientific">Oryza sativa subsp. japonica</name>
    <name type="common">Rice</name>
    <dbReference type="NCBI Taxonomy" id="39947"/>
    <lineage>
        <taxon>Eukaryota</taxon>
        <taxon>Viridiplantae</taxon>
        <taxon>Streptophyta</taxon>
        <taxon>Embryophyta</taxon>
        <taxon>Tracheophyta</taxon>
        <taxon>Spermatophyta</taxon>
        <taxon>Magnoliopsida</taxon>
        <taxon>Liliopsida</taxon>
        <taxon>Poales</taxon>
        <taxon>Poaceae</taxon>
        <taxon>BOP clade</taxon>
        <taxon>Oryzoideae</taxon>
        <taxon>Oryzeae</taxon>
        <taxon>Oryzinae</taxon>
        <taxon>Oryza</taxon>
        <taxon>Oryza sativa</taxon>
    </lineage>
</organism>